<keyword evidence="2" id="KW-0288">FMN</keyword>
<protein>
    <submittedName>
        <fullName evidence="4">NAD(P)H-dependent oxidoreductase</fullName>
    </submittedName>
</protein>
<dbReference type="AlphaFoldDB" id="A0A9D1LU77"/>
<evidence type="ECO:0000313" key="5">
    <source>
        <dbReference type="Proteomes" id="UP000824111"/>
    </source>
</evidence>
<feature type="non-terminal residue" evidence="4">
    <location>
        <position position="173"/>
    </location>
</feature>
<evidence type="ECO:0000256" key="2">
    <source>
        <dbReference type="ARBA" id="ARBA00022643"/>
    </source>
</evidence>
<organism evidence="4 5">
    <name type="scientific">Candidatus Avimonoglobus intestinipullorum</name>
    <dbReference type="NCBI Taxonomy" id="2840699"/>
    <lineage>
        <taxon>Bacteria</taxon>
        <taxon>Bacillati</taxon>
        <taxon>Bacillota</taxon>
        <taxon>Clostridia</taxon>
        <taxon>Eubacteriales</taxon>
        <taxon>Candidatus Avimonoglobus</taxon>
    </lineage>
</organism>
<gene>
    <name evidence="4" type="ORF">IAB04_01835</name>
</gene>
<evidence type="ECO:0000313" key="4">
    <source>
        <dbReference type="EMBL" id="HIU48084.1"/>
    </source>
</evidence>
<accession>A0A9D1LU77</accession>
<feature type="domain" description="NADPH-dependent FMN reductase-like" evidence="3">
    <location>
        <begin position="1"/>
        <end position="151"/>
    </location>
</feature>
<proteinExistence type="predicted"/>
<sequence>MYIVALNGSHNNGGNTAFLLNAVLKHCAEKGAETELISVHEAVADAKTPFCVNCSTPCSRVCYKGTKLEEAYEKVKRADFVLIGSPVYFGSMTAQLKAFFDKTRAVRGNKEWLGKPMAAVAVGASKYGGQEHTIEHIQSCAFVSGMTVVGNSSETAMGHFGLAAQRPASEDAY</sequence>
<dbReference type="Gene3D" id="3.40.50.360">
    <property type="match status" value="1"/>
</dbReference>
<dbReference type="PANTHER" id="PTHR43278">
    <property type="entry name" value="NAD(P)H-DEPENDENT FMN-CONTAINING OXIDOREDUCTASE YWQN-RELATED"/>
    <property type="match status" value="1"/>
</dbReference>
<dbReference type="InterPro" id="IPR005025">
    <property type="entry name" value="FMN_Rdtase-like_dom"/>
</dbReference>
<dbReference type="Pfam" id="PF03358">
    <property type="entry name" value="FMN_red"/>
    <property type="match status" value="1"/>
</dbReference>
<reference evidence="4" key="2">
    <citation type="journal article" date="2021" name="PeerJ">
        <title>Extensive microbial diversity within the chicken gut microbiome revealed by metagenomics and culture.</title>
        <authorList>
            <person name="Gilroy R."/>
            <person name="Ravi A."/>
            <person name="Getino M."/>
            <person name="Pursley I."/>
            <person name="Horton D.L."/>
            <person name="Alikhan N.F."/>
            <person name="Baker D."/>
            <person name="Gharbi K."/>
            <person name="Hall N."/>
            <person name="Watson M."/>
            <person name="Adriaenssens E.M."/>
            <person name="Foster-Nyarko E."/>
            <person name="Jarju S."/>
            <person name="Secka A."/>
            <person name="Antonio M."/>
            <person name="Oren A."/>
            <person name="Chaudhuri R.R."/>
            <person name="La Ragione R."/>
            <person name="Hildebrand F."/>
            <person name="Pallen M.J."/>
        </authorList>
    </citation>
    <scope>NUCLEOTIDE SEQUENCE</scope>
    <source>
        <strain evidence="4">ChiSjej4B22-9803</strain>
    </source>
</reference>
<name>A0A9D1LU77_9FIRM</name>
<dbReference type="EMBL" id="DVND01000044">
    <property type="protein sequence ID" value="HIU48084.1"/>
    <property type="molecule type" value="Genomic_DNA"/>
</dbReference>
<dbReference type="InterPro" id="IPR051796">
    <property type="entry name" value="ISF_SsuE-like"/>
</dbReference>
<reference evidence="4" key="1">
    <citation type="submission" date="2020-10" db="EMBL/GenBank/DDBJ databases">
        <authorList>
            <person name="Gilroy R."/>
        </authorList>
    </citation>
    <scope>NUCLEOTIDE SEQUENCE</scope>
    <source>
        <strain evidence="4">ChiSjej4B22-9803</strain>
    </source>
</reference>
<dbReference type="SUPFAM" id="SSF52218">
    <property type="entry name" value="Flavoproteins"/>
    <property type="match status" value="1"/>
</dbReference>
<dbReference type="PANTHER" id="PTHR43278:SF1">
    <property type="entry name" value="IRON-SULFUR FLAVOPROTEIN MJ1083"/>
    <property type="match status" value="1"/>
</dbReference>
<dbReference type="GO" id="GO:0016491">
    <property type="term" value="F:oxidoreductase activity"/>
    <property type="evidence" value="ECO:0007669"/>
    <property type="project" value="InterPro"/>
</dbReference>
<comment type="caution">
    <text evidence="4">The sequence shown here is derived from an EMBL/GenBank/DDBJ whole genome shotgun (WGS) entry which is preliminary data.</text>
</comment>
<dbReference type="Proteomes" id="UP000824111">
    <property type="component" value="Unassembled WGS sequence"/>
</dbReference>
<evidence type="ECO:0000256" key="1">
    <source>
        <dbReference type="ARBA" id="ARBA00022630"/>
    </source>
</evidence>
<evidence type="ECO:0000259" key="3">
    <source>
        <dbReference type="Pfam" id="PF03358"/>
    </source>
</evidence>
<dbReference type="InterPro" id="IPR029039">
    <property type="entry name" value="Flavoprotein-like_sf"/>
</dbReference>
<keyword evidence="1" id="KW-0285">Flavoprotein</keyword>